<proteinExistence type="predicted"/>
<evidence type="ECO:0000256" key="2">
    <source>
        <dbReference type="SAM" id="MobiDB-lite"/>
    </source>
</evidence>
<organism evidence="3 4">
    <name type="scientific">Croceicoccus mobilis</name>
    <dbReference type="NCBI Taxonomy" id="1703339"/>
    <lineage>
        <taxon>Bacteria</taxon>
        <taxon>Pseudomonadati</taxon>
        <taxon>Pseudomonadota</taxon>
        <taxon>Alphaproteobacteria</taxon>
        <taxon>Sphingomonadales</taxon>
        <taxon>Erythrobacteraceae</taxon>
        <taxon>Croceicoccus</taxon>
    </lineage>
</organism>
<reference evidence="3" key="1">
    <citation type="journal article" date="2014" name="Int. J. Syst. Evol. Microbiol.">
        <title>Complete genome sequence of Corynebacterium casei LMG S-19264T (=DSM 44701T), isolated from a smear-ripened cheese.</title>
        <authorList>
            <consortium name="US DOE Joint Genome Institute (JGI-PGF)"/>
            <person name="Walter F."/>
            <person name="Albersmeier A."/>
            <person name="Kalinowski J."/>
            <person name="Ruckert C."/>
        </authorList>
    </citation>
    <scope>NUCLEOTIDE SEQUENCE</scope>
    <source>
        <strain evidence="3">CGMCC 1.15360</strain>
    </source>
</reference>
<dbReference type="EMBL" id="BMIP01000001">
    <property type="protein sequence ID" value="GGD58723.1"/>
    <property type="molecule type" value="Genomic_DNA"/>
</dbReference>
<dbReference type="Proteomes" id="UP000612349">
    <property type="component" value="Unassembled WGS sequence"/>
</dbReference>
<gene>
    <name evidence="3" type="ORF">GCM10010990_04960</name>
</gene>
<reference evidence="3" key="2">
    <citation type="submission" date="2020-09" db="EMBL/GenBank/DDBJ databases">
        <authorList>
            <person name="Sun Q."/>
            <person name="Zhou Y."/>
        </authorList>
    </citation>
    <scope>NUCLEOTIDE SEQUENCE</scope>
    <source>
        <strain evidence="3">CGMCC 1.15360</strain>
    </source>
</reference>
<feature type="coiled-coil region" evidence="1">
    <location>
        <begin position="336"/>
        <end position="363"/>
    </location>
</feature>
<feature type="compositionally biased region" description="Polar residues" evidence="2">
    <location>
        <begin position="52"/>
        <end position="61"/>
    </location>
</feature>
<keyword evidence="4" id="KW-1185">Reference proteome</keyword>
<evidence type="ECO:0000313" key="3">
    <source>
        <dbReference type="EMBL" id="GGD58723.1"/>
    </source>
</evidence>
<dbReference type="AlphaFoldDB" id="A0A916YT36"/>
<evidence type="ECO:0000256" key="1">
    <source>
        <dbReference type="SAM" id="Coils"/>
    </source>
</evidence>
<feature type="region of interest" description="Disordered" evidence="2">
    <location>
        <begin position="46"/>
        <end position="72"/>
    </location>
</feature>
<sequence length="411" mass="43364">MPRTQNFYYQRTPTTQVAGSLAKALFGDPAARAAQAQRDAELEQMQARARASNAQAELYSSQEQGQAQQNAAAASLPELMARMGTAEPQPAAAPAPQMGFADWLGGGATLPATAAAAPPVENDLLAGTPMAGPVEQPAAQPVGMQASLPQVLAQMAIMNGEGVDPRQIIGTYAAMLGNDEMARRSLVVQGKTPGENFALTAGRADDISARDAAEDYRKSTGVATINHANDIPVANIRAGATRDAASIRASATRDVANIREKGMTSRAAAKNGTGADGKPLKPVNSATLKMIDAELMQQLGELGYYGDGATDQVSGGTINLLRRLAVERYRGSGDPSDAVRASIKQIEDRRDEMNRERGIATDEFAAPPPPVVQTRRRGAPSLRAFLMKARAANPAVSDAELTRYYNEKYGS</sequence>
<name>A0A916YT36_9SPHN</name>
<accession>A0A916YT36</accession>
<feature type="compositionally biased region" description="Low complexity" evidence="2">
    <location>
        <begin position="62"/>
        <end position="72"/>
    </location>
</feature>
<protein>
    <submittedName>
        <fullName evidence="3">Uncharacterized protein</fullName>
    </submittedName>
</protein>
<evidence type="ECO:0000313" key="4">
    <source>
        <dbReference type="Proteomes" id="UP000612349"/>
    </source>
</evidence>
<comment type="caution">
    <text evidence="3">The sequence shown here is derived from an EMBL/GenBank/DDBJ whole genome shotgun (WGS) entry which is preliminary data.</text>
</comment>
<keyword evidence="1" id="KW-0175">Coiled coil</keyword>
<dbReference type="RefSeq" id="WP_156521996.1">
    <property type="nucleotide sequence ID" value="NZ_BMIP01000001.1"/>
</dbReference>